<dbReference type="Proteomes" id="UP000287233">
    <property type="component" value="Chromosome"/>
</dbReference>
<dbReference type="Gene3D" id="3.50.50.60">
    <property type="entry name" value="FAD/NAD(P)-binding domain"/>
    <property type="match status" value="2"/>
</dbReference>
<organism evidence="6 7">
    <name type="scientific">Bipolaricaulis sibiricus</name>
    <dbReference type="NCBI Taxonomy" id="2501609"/>
    <lineage>
        <taxon>Bacteria</taxon>
        <taxon>Candidatus Bipolaricaulota</taxon>
        <taxon>Candidatus Bipolaricaulia</taxon>
        <taxon>Candidatus Bipolaricaulales</taxon>
        <taxon>Candidatus Bipolaricaulaceae</taxon>
        <taxon>Candidatus Bipolaricaulis</taxon>
    </lineage>
</organism>
<dbReference type="PANTHER" id="PTHR43429">
    <property type="entry name" value="PYRIDINE NUCLEOTIDE-DISULFIDE OXIDOREDUCTASE DOMAIN-CONTAINING"/>
    <property type="match status" value="1"/>
</dbReference>
<dbReference type="InterPro" id="IPR023753">
    <property type="entry name" value="FAD/NAD-binding_dom"/>
</dbReference>
<keyword evidence="3" id="KW-0274">FAD</keyword>
<dbReference type="AlphaFoldDB" id="A0A410FUU6"/>
<accession>A0A410FUU6</accession>
<name>A0A410FUU6_BIPS1</name>
<comment type="cofactor">
    <cofactor evidence="1">
        <name>FAD</name>
        <dbReference type="ChEBI" id="CHEBI:57692"/>
    </cofactor>
</comment>
<dbReference type="KEGG" id="bih:BIP78_1129"/>
<sequence>MAFVVLGGGLAGVTAARTLRSLDGATAITIVEAEPTPYYLRPGLIEVLAGRKTLSEITPFPRAWFEHRRIAYRSGTPAVALQPAAHRVQLASGEVLTYERLLLACGAEAVQPDLPGVSVGGVFTLRSAADVERIRTRAETVSAAAVIGGGWLGIEVARALHDLGLAVVLLERGPWLLNRQLDAGAARVLQEILVAQGIGVRVGAACQTIVGSTEVEAVRLADGEEIAAGLVVISAGIRPRVGLALAAGLRTGQGVIVDDHLATSDPEIFAAGDVAEWRGRIYGIIPAAREQGELAARNMVEPGRATYSGTSPTNKLKVAGVDLLCLGNTQPRGGSLREMRHADPSSGRYVKFVLGGDGELAGAILLGAPELAGPIEELAQAGVPAEDDLQRLLAS</sequence>
<evidence type="ECO:0000256" key="2">
    <source>
        <dbReference type="ARBA" id="ARBA00022630"/>
    </source>
</evidence>
<protein>
    <submittedName>
        <fullName evidence="6">NAD(P)/FAD-dependent oxidoreductase</fullName>
    </submittedName>
</protein>
<dbReference type="InterPro" id="IPR036188">
    <property type="entry name" value="FAD/NAD-bd_sf"/>
</dbReference>
<keyword evidence="2" id="KW-0285">Flavoprotein</keyword>
<proteinExistence type="predicted"/>
<evidence type="ECO:0000259" key="4">
    <source>
        <dbReference type="Pfam" id="PF07992"/>
    </source>
</evidence>
<dbReference type="SUPFAM" id="SSF51905">
    <property type="entry name" value="FAD/NAD(P)-binding domain"/>
    <property type="match status" value="2"/>
</dbReference>
<dbReference type="InterPro" id="IPR016156">
    <property type="entry name" value="FAD/NAD-linked_Rdtase_dimer_sf"/>
</dbReference>
<dbReference type="InterPro" id="IPR050260">
    <property type="entry name" value="FAD-bd_OxRdtase"/>
</dbReference>
<dbReference type="Pfam" id="PF18267">
    <property type="entry name" value="Rubredoxin_C"/>
    <property type="match status" value="1"/>
</dbReference>
<dbReference type="PRINTS" id="PR00411">
    <property type="entry name" value="PNDRDTASEI"/>
</dbReference>
<evidence type="ECO:0000256" key="1">
    <source>
        <dbReference type="ARBA" id="ARBA00001974"/>
    </source>
</evidence>
<dbReference type="Pfam" id="PF07992">
    <property type="entry name" value="Pyr_redox_2"/>
    <property type="match status" value="1"/>
</dbReference>
<dbReference type="Gene3D" id="3.30.390.30">
    <property type="match status" value="1"/>
</dbReference>
<evidence type="ECO:0000259" key="5">
    <source>
        <dbReference type="Pfam" id="PF18267"/>
    </source>
</evidence>
<evidence type="ECO:0000256" key="3">
    <source>
        <dbReference type="ARBA" id="ARBA00022827"/>
    </source>
</evidence>
<gene>
    <name evidence="6" type="ORF">BIP78_1129</name>
</gene>
<evidence type="ECO:0000313" key="7">
    <source>
        <dbReference type="Proteomes" id="UP000287233"/>
    </source>
</evidence>
<dbReference type="InterPro" id="IPR041575">
    <property type="entry name" value="Rubredoxin_C"/>
</dbReference>
<dbReference type="GO" id="GO:0016491">
    <property type="term" value="F:oxidoreductase activity"/>
    <property type="evidence" value="ECO:0007669"/>
    <property type="project" value="InterPro"/>
</dbReference>
<reference evidence="7" key="1">
    <citation type="submission" date="2018-12" db="EMBL/GenBank/DDBJ databases">
        <title>Complete genome sequence of an uncultured bacterium of the candidate phylum Bipolaricaulota.</title>
        <authorList>
            <person name="Kadnikov V.V."/>
            <person name="Mardanov A.V."/>
            <person name="Beletsky A.V."/>
            <person name="Frank Y.A."/>
            <person name="Karnachuk O.V."/>
            <person name="Ravin N.V."/>
        </authorList>
    </citation>
    <scope>NUCLEOTIDE SEQUENCE [LARGE SCALE GENOMIC DNA]</scope>
</reference>
<feature type="domain" description="FAD/NAD(P)-binding" evidence="4">
    <location>
        <begin position="3"/>
        <end position="292"/>
    </location>
</feature>
<dbReference type="PANTHER" id="PTHR43429:SF3">
    <property type="entry name" value="NITRITE REDUCTASE [NAD(P)H]"/>
    <property type="match status" value="1"/>
</dbReference>
<dbReference type="EMBL" id="CP034928">
    <property type="protein sequence ID" value="QAA76895.1"/>
    <property type="molecule type" value="Genomic_DNA"/>
</dbReference>
<dbReference type="PRINTS" id="PR00368">
    <property type="entry name" value="FADPNR"/>
</dbReference>
<evidence type="ECO:0000313" key="6">
    <source>
        <dbReference type="EMBL" id="QAA76895.1"/>
    </source>
</evidence>
<feature type="domain" description="NADH-rubredoxin oxidoreductase C-terminal" evidence="5">
    <location>
        <begin position="312"/>
        <end position="372"/>
    </location>
</feature>